<keyword evidence="3" id="KW-0269">Exonuclease</keyword>
<name>A0A517XS61_9BACT</name>
<keyword evidence="3" id="KW-0378">Hydrolase</keyword>
<dbReference type="AlphaFoldDB" id="A0A517XS61"/>
<dbReference type="KEGG" id="uli:ETAA1_23020"/>
<dbReference type="Gene3D" id="3.60.10.10">
    <property type="entry name" value="Endonuclease/exonuclease/phosphatase"/>
    <property type="match status" value="1"/>
</dbReference>
<dbReference type="SUPFAM" id="SSF56219">
    <property type="entry name" value="DNase I-like"/>
    <property type="match status" value="1"/>
</dbReference>
<dbReference type="Pfam" id="PF19580">
    <property type="entry name" value="Exo_endo_phos_3"/>
    <property type="match status" value="1"/>
</dbReference>
<dbReference type="GO" id="GO:0004527">
    <property type="term" value="F:exonuclease activity"/>
    <property type="evidence" value="ECO:0007669"/>
    <property type="project" value="UniProtKB-KW"/>
</dbReference>
<dbReference type="EMBL" id="CP036273">
    <property type="protein sequence ID" value="QDU20350.1"/>
    <property type="molecule type" value="Genomic_DNA"/>
</dbReference>
<dbReference type="RefSeq" id="WP_145237751.1">
    <property type="nucleotide sequence ID" value="NZ_CP036273.1"/>
</dbReference>
<evidence type="ECO:0000259" key="2">
    <source>
        <dbReference type="Pfam" id="PF19580"/>
    </source>
</evidence>
<protein>
    <submittedName>
        <fullName evidence="3">Endonuclease/Exonuclease/phosphatase family protein</fullName>
    </submittedName>
</protein>
<keyword evidence="3" id="KW-0540">Nuclease</keyword>
<proteinExistence type="predicted"/>
<dbReference type="GO" id="GO:0004519">
    <property type="term" value="F:endonuclease activity"/>
    <property type="evidence" value="ECO:0007669"/>
    <property type="project" value="UniProtKB-KW"/>
</dbReference>
<reference evidence="3 4" key="1">
    <citation type="submission" date="2019-02" db="EMBL/GenBank/DDBJ databases">
        <title>Deep-cultivation of Planctomycetes and their phenomic and genomic characterization uncovers novel biology.</title>
        <authorList>
            <person name="Wiegand S."/>
            <person name="Jogler M."/>
            <person name="Boedeker C."/>
            <person name="Pinto D."/>
            <person name="Vollmers J."/>
            <person name="Rivas-Marin E."/>
            <person name="Kohn T."/>
            <person name="Peeters S.H."/>
            <person name="Heuer A."/>
            <person name="Rast P."/>
            <person name="Oberbeckmann S."/>
            <person name="Bunk B."/>
            <person name="Jeske O."/>
            <person name="Meyerdierks A."/>
            <person name="Storesund J.E."/>
            <person name="Kallscheuer N."/>
            <person name="Luecker S."/>
            <person name="Lage O.M."/>
            <person name="Pohl T."/>
            <person name="Merkel B.J."/>
            <person name="Hornburger P."/>
            <person name="Mueller R.-W."/>
            <person name="Bruemmer F."/>
            <person name="Labrenz M."/>
            <person name="Spormann A.M."/>
            <person name="Op den Camp H."/>
            <person name="Overmann J."/>
            <person name="Amann R."/>
            <person name="Jetten M.S.M."/>
            <person name="Mascher T."/>
            <person name="Medema M.H."/>
            <person name="Devos D.P."/>
            <person name="Kaster A.-K."/>
            <person name="Ovreas L."/>
            <person name="Rohde M."/>
            <person name="Galperin M.Y."/>
            <person name="Jogler C."/>
        </authorList>
    </citation>
    <scope>NUCLEOTIDE SEQUENCE [LARGE SCALE GENOMIC DNA]</scope>
    <source>
        <strain evidence="3 4">ETA_A1</strain>
    </source>
</reference>
<dbReference type="InterPro" id="IPR005135">
    <property type="entry name" value="Endo/exonuclease/phosphatase"/>
</dbReference>
<keyword evidence="4" id="KW-1185">Reference proteome</keyword>
<feature type="transmembrane region" description="Helical" evidence="1">
    <location>
        <begin position="12"/>
        <end position="43"/>
    </location>
</feature>
<dbReference type="Proteomes" id="UP000319576">
    <property type="component" value="Chromosome"/>
</dbReference>
<keyword evidence="1" id="KW-0472">Membrane</keyword>
<dbReference type="PANTHER" id="PTHR42834:SF1">
    <property type="entry name" value="ENDONUCLEASE_EXONUCLEASE_PHOSPHATASE FAMILY PROTEIN (AFU_ORTHOLOGUE AFUA_3G09210)"/>
    <property type="match status" value="1"/>
</dbReference>
<accession>A0A517XS61</accession>
<organism evidence="3 4">
    <name type="scientific">Urbifossiella limnaea</name>
    <dbReference type="NCBI Taxonomy" id="2528023"/>
    <lineage>
        <taxon>Bacteria</taxon>
        <taxon>Pseudomonadati</taxon>
        <taxon>Planctomycetota</taxon>
        <taxon>Planctomycetia</taxon>
        <taxon>Gemmatales</taxon>
        <taxon>Gemmataceae</taxon>
        <taxon>Urbifossiella</taxon>
    </lineage>
</organism>
<feature type="domain" description="Endonuclease/exonuclease/phosphatase" evidence="2">
    <location>
        <begin position="68"/>
        <end position="376"/>
    </location>
</feature>
<keyword evidence="1" id="KW-0812">Transmembrane</keyword>
<keyword evidence="1" id="KW-1133">Transmembrane helix</keyword>
<gene>
    <name evidence="3" type="ORF">ETAA1_23020</name>
</gene>
<sequence length="381" mass="41346">MSRRRNQKAAEAAFRTFLGLPTAGKVVVVVLALVVGAVALVVYSRRGGPSAEPPSTPAAVAPGAVAFMFWNVENLFDDRDDRRNSIDEPYDNWFAEDAAARRLKFDRLAEIILKQNGGNGPDVLACVEVESVRAAELLRDALNEKLPAGAAKYEHVAMKELAANAGRFMAPCVISKLPLERTKLLGTHNLRVLETHVVANGADLTLIASHWTSQLSDDGTHKGSGRNKYASVIRERYERDLTTKPDVDFLVCGDFNDDPESDAVANVLGVTADRAAVAAAARQAKLFGLLSGKPLDRFSTIYYDRDRKASIFDQVAVSPGLLDAVGWGCDPDSVAVPTAGMSRAGTVARRPWRFGDKNDKAVQRGYADHFPVTVTLKLLEQ</sequence>
<evidence type="ECO:0000313" key="4">
    <source>
        <dbReference type="Proteomes" id="UP000319576"/>
    </source>
</evidence>
<dbReference type="OrthoDB" id="7297112at2"/>
<keyword evidence="3" id="KW-0255">Endonuclease</keyword>
<evidence type="ECO:0000256" key="1">
    <source>
        <dbReference type="SAM" id="Phobius"/>
    </source>
</evidence>
<dbReference type="PANTHER" id="PTHR42834">
    <property type="entry name" value="ENDONUCLEASE/EXONUCLEASE/PHOSPHATASE FAMILY PROTEIN (AFU_ORTHOLOGUE AFUA_3G09210)"/>
    <property type="match status" value="1"/>
</dbReference>
<dbReference type="InterPro" id="IPR036691">
    <property type="entry name" value="Endo/exonu/phosph_ase_sf"/>
</dbReference>
<evidence type="ECO:0000313" key="3">
    <source>
        <dbReference type="EMBL" id="QDU20350.1"/>
    </source>
</evidence>